<feature type="compositionally biased region" description="Basic and acidic residues" evidence="1">
    <location>
        <begin position="317"/>
        <end position="329"/>
    </location>
</feature>
<feature type="transmembrane region" description="Helical" evidence="2">
    <location>
        <begin position="526"/>
        <end position="548"/>
    </location>
</feature>
<dbReference type="KEGG" id="pvv:PVVCY_0900060"/>
<dbReference type="AlphaFoldDB" id="A0A449BS11"/>
<feature type="compositionally biased region" description="Polar residues" evidence="1">
    <location>
        <begin position="284"/>
        <end position="294"/>
    </location>
</feature>
<accession>A0A449BS11</accession>
<reference evidence="3 4" key="1">
    <citation type="submission" date="2019-01" db="EMBL/GenBank/DDBJ databases">
        <authorList>
            <person name="Ramaprasad A."/>
        </authorList>
    </citation>
    <scope>NUCLEOTIDE SEQUENCE [LARGE SCALE GENOMIC DNA]</scope>
</reference>
<name>A0A449BS11_PLAVN</name>
<feature type="region of interest" description="Disordered" evidence="1">
    <location>
        <begin position="426"/>
        <end position="505"/>
    </location>
</feature>
<dbReference type="RefSeq" id="XP_037490405.1">
    <property type="nucleotide sequence ID" value="XM_037634292.1"/>
</dbReference>
<dbReference type="VEuPathDB" id="PlasmoDB:PVVCY_0900060"/>
<evidence type="ECO:0000256" key="2">
    <source>
        <dbReference type="SAM" id="Phobius"/>
    </source>
</evidence>
<feature type="compositionally biased region" description="Low complexity" evidence="1">
    <location>
        <begin position="448"/>
        <end position="465"/>
    </location>
</feature>
<feature type="region of interest" description="Disordered" evidence="1">
    <location>
        <begin position="261"/>
        <end position="356"/>
    </location>
</feature>
<keyword evidence="2" id="KW-0472">Membrane</keyword>
<evidence type="ECO:0000313" key="3">
    <source>
        <dbReference type="EMBL" id="VEV56198.1"/>
    </source>
</evidence>
<sequence>MDKHKLMCEFIIKGDSYFKGKNVDTTKINKEISIKSYCSNDDCKTNEERINALAVYIYMEFKNLLKGDDYNKYDECLLMWISNILFKIHDKSKDKKTQKGYVDPITLKSAYEKYLEKHKVKGDYWVLFDHIKGLKNANLRYMAEFYMLLNRICKTIVDYKNNGAGSNKLYNYSKKCLDQYINLYLNISGCKSYLHLLKKLKGIYDDFRVSAIEENPSNNNLATNLKKLITLDGLEINGTKGFISYEFPKKKCNSLDKKAASVQLQSSSKEESPLPQEPEKKESAPQSSELQQIPTALPSPPQAQKQDSASTPPSPEQPKDQLSEQKDSDGSGNNRDGTDSDQVEDRTQSTAGDPFNIGPLIFEIVSKGMEQLNNAREFVEKKKEQLTKVTDTINSLYNTSVSNIKTAYYNSINFLNSIIDNISNDSIQVNPPTDSGGGGDAPSQPPKNSEQTQNPSQNSPSSTEQNETDKSSQDSSENHYSDQNGHESEKPVEGSVIKKEDPVNEVKGNGTIGIDDIFIFKEFKKIGIPIIVIIISITLAIMYKFLVFERRKKLKRKKMKKVTNLFGVNKTT</sequence>
<gene>
    <name evidence="3" type="ORF">PVVCY_0900060</name>
</gene>
<dbReference type="GeneID" id="59893025"/>
<evidence type="ECO:0000256" key="1">
    <source>
        <dbReference type="SAM" id="MobiDB-lite"/>
    </source>
</evidence>
<keyword evidence="2" id="KW-1133">Transmembrane helix</keyword>
<proteinExistence type="predicted"/>
<feature type="compositionally biased region" description="Basic and acidic residues" evidence="1">
    <location>
        <begin position="268"/>
        <end position="283"/>
    </location>
</feature>
<protein>
    <submittedName>
        <fullName evidence="3">CIR protein PIR protein</fullName>
    </submittedName>
</protein>
<dbReference type="Proteomes" id="UP000290582">
    <property type="component" value="Chromosome PVVCY_09"/>
</dbReference>
<evidence type="ECO:0000313" key="4">
    <source>
        <dbReference type="Proteomes" id="UP000290582"/>
    </source>
</evidence>
<organism evidence="3 4">
    <name type="scientific">Plasmodium vinckei vinckei</name>
    <dbReference type="NCBI Taxonomy" id="54757"/>
    <lineage>
        <taxon>Eukaryota</taxon>
        <taxon>Sar</taxon>
        <taxon>Alveolata</taxon>
        <taxon>Apicomplexa</taxon>
        <taxon>Aconoidasida</taxon>
        <taxon>Haemosporida</taxon>
        <taxon>Plasmodiidae</taxon>
        <taxon>Plasmodium</taxon>
        <taxon>Plasmodium (Vinckeia)</taxon>
    </lineage>
</organism>
<dbReference type="OrthoDB" id="373277at2759"/>
<keyword evidence="2" id="KW-0812">Transmembrane</keyword>
<dbReference type="InterPro" id="IPR006477">
    <property type="entry name" value="Yir_bir_cir"/>
</dbReference>
<feature type="compositionally biased region" description="Basic and acidic residues" evidence="1">
    <location>
        <begin position="467"/>
        <end position="504"/>
    </location>
</feature>
<feature type="compositionally biased region" description="Polar residues" evidence="1">
    <location>
        <begin position="302"/>
        <end position="311"/>
    </location>
</feature>
<dbReference type="Pfam" id="PF06022">
    <property type="entry name" value="Cir_Bir_Yir"/>
    <property type="match status" value="1"/>
</dbReference>
<dbReference type="EMBL" id="LR215065">
    <property type="protein sequence ID" value="VEV56198.1"/>
    <property type="molecule type" value="Genomic_DNA"/>
</dbReference>